<dbReference type="Proteomes" id="UP000215767">
    <property type="component" value="Unassembled WGS sequence"/>
</dbReference>
<proteinExistence type="inferred from homology"/>
<dbReference type="InterPro" id="IPR001110">
    <property type="entry name" value="UPF0012_CS"/>
</dbReference>
<dbReference type="EMBL" id="NEVS01000004">
    <property type="protein sequence ID" value="OZI63610.1"/>
    <property type="molecule type" value="Genomic_DNA"/>
</dbReference>
<dbReference type="InterPro" id="IPR003010">
    <property type="entry name" value="C-N_Hydrolase"/>
</dbReference>
<keyword evidence="2 4" id="KW-0378">Hydrolase</keyword>
<dbReference type="PROSITE" id="PS50263">
    <property type="entry name" value="CN_HYDROLASE"/>
    <property type="match status" value="1"/>
</dbReference>
<dbReference type="Pfam" id="PF00795">
    <property type="entry name" value="CN_hydrolase"/>
    <property type="match status" value="1"/>
</dbReference>
<dbReference type="CDD" id="cd07572">
    <property type="entry name" value="nit"/>
    <property type="match status" value="1"/>
</dbReference>
<comment type="caution">
    <text evidence="4">The sequence shown here is derived from an EMBL/GenBank/DDBJ whole genome shotgun (WGS) entry which is preliminary data.</text>
</comment>
<comment type="similarity">
    <text evidence="1">Belongs to the carbon-nitrogen hydrolase superfamily. NIT1/NIT2 family.</text>
</comment>
<accession>A0A261UQR7</accession>
<evidence type="ECO:0000256" key="2">
    <source>
        <dbReference type="ARBA" id="ARBA00022801"/>
    </source>
</evidence>
<organism evidence="4 5">
    <name type="scientific">Bordetella genomosp. 11</name>
    <dbReference type="NCBI Taxonomy" id="1416808"/>
    <lineage>
        <taxon>Bacteria</taxon>
        <taxon>Pseudomonadati</taxon>
        <taxon>Pseudomonadota</taxon>
        <taxon>Betaproteobacteria</taxon>
        <taxon>Burkholderiales</taxon>
        <taxon>Alcaligenaceae</taxon>
        <taxon>Bordetella</taxon>
    </lineage>
</organism>
<name>A0A261UQR7_9BORD</name>
<dbReference type="InterPro" id="IPR036526">
    <property type="entry name" value="C-N_Hydrolase_sf"/>
</dbReference>
<dbReference type="InterPro" id="IPR045254">
    <property type="entry name" value="Nit1/2_C-N_Hydrolase"/>
</dbReference>
<dbReference type="SUPFAM" id="SSF56317">
    <property type="entry name" value="Carbon-nitrogen hydrolase"/>
    <property type="match status" value="1"/>
</dbReference>
<reference evidence="5" key="1">
    <citation type="submission" date="2017-05" db="EMBL/GenBank/DDBJ databases">
        <title>Complete and WGS of Bordetella genogroups.</title>
        <authorList>
            <person name="Spilker T."/>
            <person name="Lipuma J."/>
        </authorList>
    </citation>
    <scope>NUCLEOTIDE SEQUENCE [LARGE SCALE GENOMIC DNA]</scope>
    <source>
        <strain evidence="5">AU8856</strain>
    </source>
</reference>
<gene>
    <name evidence="4" type="ORF">CAL28_26500</name>
</gene>
<sequence length="271" mass="30401">MKISLIQMNSVRDKARNLRDADRLARQAVEQDGPRLVVFPEHFDWAGGTPADKVAAGEDEREGPAYRMCRKLAQDCSIYVHSGSFYERTADGDKVYNTSVVFDPQGREIARYRKIHLFDIHTPDGLRYGESDAVAPGSATTVVEIEGLKFGLAICYDIRFPELFQQLVRDGAEVLVLPAAFTMQTGKDHWEVLCRARAIENQCYFLAAAQFGPFEHPEGKRFTYGHSLVCDPWGHVIAKASDAVGFVSARLDPQRIMETREQIPLASHKVL</sequence>
<evidence type="ECO:0000313" key="5">
    <source>
        <dbReference type="Proteomes" id="UP000215767"/>
    </source>
</evidence>
<dbReference type="Gene3D" id="3.60.110.10">
    <property type="entry name" value="Carbon-nitrogen hydrolase"/>
    <property type="match status" value="1"/>
</dbReference>
<keyword evidence="5" id="KW-1185">Reference proteome</keyword>
<evidence type="ECO:0000313" key="4">
    <source>
        <dbReference type="EMBL" id="OZI63610.1"/>
    </source>
</evidence>
<dbReference type="PANTHER" id="PTHR23088:SF27">
    <property type="entry name" value="DEAMINATED GLUTATHIONE AMIDASE"/>
    <property type="match status" value="1"/>
</dbReference>
<dbReference type="GO" id="GO:0016811">
    <property type="term" value="F:hydrolase activity, acting on carbon-nitrogen (but not peptide) bonds, in linear amides"/>
    <property type="evidence" value="ECO:0007669"/>
    <property type="project" value="InterPro"/>
</dbReference>
<feature type="domain" description="CN hydrolase" evidence="3">
    <location>
        <begin position="1"/>
        <end position="253"/>
    </location>
</feature>
<evidence type="ECO:0000259" key="3">
    <source>
        <dbReference type="PROSITE" id="PS50263"/>
    </source>
</evidence>
<dbReference type="OrthoDB" id="9811121at2"/>
<dbReference type="AlphaFoldDB" id="A0A261UQR7"/>
<dbReference type="PANTHER" id="PTHR23088">
    <property type="entry name" value="NITRILASE-RELATED"/>
    <property type="match status" value="1"/>
</dbReference>
<dbReference type="PROSITE" id="PS01227">
    <property type="entry name" value="UPF0012"/>
    <property type="match status" value="1"/>
</dbReference>
<evidence type="ECO:0000256" key="1">
    <source>
        <dbReference type="ARBA" id="ARBA00010613"/>
    </source>
</evidence>
<protein>
    <submittedName>
        <fullName evidence="4">Carbon-nitrogen hydrolase</fullName>
    </submittedName>
</protein>